<dbReference type="GO" id="GO:0005771">
    <property type="term" value="C:multivesicular body"/>
    <property type="evidence" value="ECO:0007669"/>
    <property type="project" value="TreeGrafter"/>
</dbReference>
<dbReference type="Proteomes" id="UP000038040">
    <property type="component" value="Unplaced"/>
</dbReference>
<comment type="similarity">
    <text evidence="2">Belongs to the SNF7 family.</text>
</comment>
<dbReference type="EMBL" id="UYYG01000125">
    <property type="protein sequence ID" value="VDN53376.1"/>
    <property type="molecule type" value="Genomic_DNA"/>
</dbReference>
<accession>A0A0N4UP64</accession>
<evidence type="ECO:0000313" key="8">
    <source>
        <dbReference type="Proteomes" id="UP000038040"/>
    </source>
</evidence>
<evidence type="ECO:0000313" key="7">
    <source>
        <dbReference type="EMBL" id="VDN53376.1"/>
    </source>
</evidence>
<evidence type="ECO:0000256" key="4">
    <source>
        <dbReference type="ARBA" id="ARBA00022753"/>
    </source>
</evidence>
<reference evidence="10" key="1">
    <citation type="submission" date="2017-02" db="UniProtKB">
        <authorList>
            <consortium name="WormBaseParasite"/>
        </authorList>
    </citation>
    <scope>IDENTIFICATION</scope>
</reference>
<evidence type="ECO:0000256" key="1">
    <source>
        <dbReference type="ARBA" id="ARBA00004608"/>
    </source>
</evidence>
<dbReference type="PANTHER" id="PTHR22761:SF5">
    <property type="entry name" value="CHARGED MULTIVESICULAR BODY PROTEIN 6"/>
    <property type="match status" value="1"/>
</dbReference>
<organism evidence="8 10">
    <name type="scientific">Dracunculus medinensis</name>
    <name type="common">Guinea worm</name>
    <dbReference type="NCBI Taxonomy" id="318479"/>
    <lineage>
        <taxon>Eukaryota</taxon>
        <taxon>Metazoa</taxon>
        <taxon>Ecdysozoa</taxon>
        <taxon>Nematoda</taxon>
        <taxon>Chromadorea</taxon>
        <taxon>Rhabditida</taxon>
        <taxon>Spirurina</taxon>
        <taxon>Dracunculoidea</taxon>
        <taxon>Dracunculidae</taxon>
        <taxon>Dracunculus</taxon>
    </lineage>
</organism>
<dbReference type="AlphaFoldDB" id="A0A0N4UP64"/>
<dbReference type="InterPro" id="IPR005024">
    <property type="entry name" value="Snf7_fam"/>
</dbReference>
<dbReference type="GO" id="GO:0015031">
    <property type="term" value="P:protein transport"/>
    <property type="evidence" value="ECO:0007669"/>
    <property type="project" value="UniProtKB-KW"/>
</dbReference>
<dbReference type="OrthoDB" id="441172at2759"/>
<dbReference type="Gene3D" id="6.10.140.1230">
    <property type="match status" value="1"/>
</dbReference>
<keyword evidence="9" id="KW-1185">Reference proteome</keyword>
<evidence type="ECO:0000313" key="10">
    <source>
        <dbReference type="WBParaSite" id="DME_0000973301-mRNA-1"/>
    </source>
</evidence>
<name>A0A0N4UP64_DRAME</name>
<dbReference type="GO" id="GO:0032511">
    <property type="term" value="P:late endosome to vacuole transport via multivesicular body sorting pathway"/>
    <property type="evidence" value="ECO:0007669"/>
    <property type="project" value="TreeGrafter"/>
</dbReference>
<keyword evidence="6" id="KW-0472">Membrane</keyword>
<evidence type="ECO:0000256" key="2">
    <source>
        <dbReference type="ARBA" id="ARBA00006190"/>
    </source>
</evidence>
<dbReference type="PANTHER" id="PTHR22761">
    <property type="entry name" value="CHARGED MULTIVESICULAR BODY PROTEIN"/>
    <property type="match status" value="1"/>
</dbReference>
<keyword evidence="5" id="KW-0653">Protein transport</keyword>
<evidence type="ECO:0000313" key="9">
    <source>
        <dbReference type="Proteomes" id="UP000274756"/>
    </source>
</evidence>
<dbReference type="Pfam" id="PF03357">
    <property type="entry name" value="Snf7"/>
    <property type="match status" value="1"/>
</dbReference>
<dbReference type="WBParaSite" id="DME_0000973301-mRNA-1">
    <property type="protein sequence ID" value="DME_0000973301-mRNA-1"/>
    <property type="gene ID" value="DME_0000973301"/>
</dbReference>
<sequence length="205" mass="24052">MGNIFGRHRASKVPEVSQHDLAVLQLKTQRDRMKQYVRRNEKQMEREKEIAKKLIKMGKKDRALLLLKKKRYQENIIERTLKQLDQIDMMVNDLEFAAIEKRVVDELRKGKEALEQINKMFSLDDIEKILEQTAEAAEYQEEISNLLSGKLSETDLEGVENELQLLLESEKFVLPEVPTNDLPIKESKREHVRVERQQKIAVEAD</sequence>
<dbReference type="Proteomes" id="UP000274756">
    <property type="component" value="Unassembled WGS sequence"/>
</dbReference>
<proteinExistence type="inferred from homology"/>
<reference evidence="7 9" key="2">
    <citation type="submission" date="2018-11" db="EMBL/GenBank/DDBJ databases">
        <authorList>
            <consortium name="Pathogen Informatics"/>
        </authorList>
    </citation>
    <scope>NUCLEOTIDE SEQUENCE [LARGE SCALE GENOMIC DNA]</scope>
</reference>
<gene>
    <name evidence="7" type="ORF">DME_LOCUS3349</name>
</gene>
<protein>
    <submittedName>
        <fullName evidence="10">Charged multivesicular body protein 6</fullName>
    </submittedName>
</protein>
<keyword evidence="3" id="KW-0813">Transport</keyword>
<dbReference type="STRING" id="318479.A0A0N4UP64"/>
<comment type="subcellular location">
    <subcellularLocation>
        <location evidence="1">Endosome membrane</location>
    </subcellularLocation>
</comment>
<evidence type="ECO:0000256" key="6">
    <source>
        <dbReference type="ARBA" id="ARBA00023136"/>
    </source>
</evidence>
<evidence type="ECO:0000256" key="3">
    <source>
        <dbReference type="ARBA" id="ARBA00022448"/>
    </source>
</evidence>
<evidence type="ECO:0000256" key="5">
    <source>
        <dbReference type="ARBA" id="ARBA00022927"/>
    </source>
</evidence>
<dbReference type="GO" id="GO:0006900">
    <property type="term" value="P:vesicle budding from membrane"/>
    <property type="evidence" value="ECO:0007669"/>
    <property type="project" value="TreeGrafter"/>
</dbReference>
<dbReference type="GO" id="GO:0000815">
    <property type="term" value="C:ESCRT III complex"/>
    <property type="evidence" value="ECO:0007669"/>
    <property type="project" value="TreeGrafter"/>
</dbReference>
<keyword evidence="4" id="KW-0967">Endosome</keyword>